<dbReference type="Proteomes" id="UP000199397">
    <property type="component" value="Unassembled WGS sequence"/>
</dbReference>
<evidence type="ECO:0000256" key="2">
    <source>
        <dbReference type="ARBA" id="ARBA00022741"/>
    </source>
</evidence>
<dbReference type="FunFam" id="3.40.50.300:FF:000070">
    <property type="entry name" value="Putative ABC transporter ATP-binding component"/>
    <property type="match status" value="1"/>
</dbReference>
<dbReference type="EMBL" id="FNQP01000007">
    <property type="protein sequence ID" value="SEA42430.1"/>
    <property type="molecule type" value="Genomic_DNA"/>
</dbReference>
<dbReference type="InterPro" id="IPR051309">
    <property type="entry name" value="ABCF_ATPase"/>
</dbReference>
<evidence type="ECO:0000256" key="5">
    <source>
        <dbReference type="ARBA" id="ARBA00074044"/>
    </source>
</evidence>
<dbReference type="STRING" id="525918.SAMN05660964_01577"/>
<dbReference type="GO" id="GO:0005524">
    <property type="term" value="F:ATP binding"/>
    <property type="evidence" value="ECO:0007669"/>
    <property type="project" value="UniProtKB-KW"/>
</dbReference>
<dbReference type="FunFam" id="3.40.50.300:FF:000011">
    <property type="entry name" value="Putative ABC transporter ATP-binding component"/>
    <property type="match status" value="1"/>
</dbReference>
<gene>
    <name evidence="7" type="ORF">SAMN05660964_01577</name>
</gene>
<organism evidence="7 8">
    <name type="scientific">Thiothrix caldifontis</name>
    <dbReference type="NCBI Taxonomy" id="525918"/>
    <lineage>
        <taxon>Bacteria</taxon>
        <taxon>Pseudomonadati</taxon>
        <taxon>Pseudomonadota</taxon>
        <taxon>Gammaproteobacteria</taxon>
        <taxon>Thiotrichales</taxon>
        <taxon>Thiotrichaceae</taxon>
        <taxon>Thiothrix</taxon>
    </lineage>
</organism>
<accession>A0A1H4B2Q6</accession>
<dbReference type="NCBIfam" id="NF011646">
    <property type="entry name" value="PRK15064.1"/>
    <property type="match status" value="1"/>
</dbReference>
<keyword evidence="1" id="KW-0677">Repeat</keyword>
<dbReference type="Pfam" id="PF12848">
    <property type="entry name" value="ABC_tran_Xtn"/>
    <property type="match status" value="1"/>
</dbReference>
<evidence type="ECO:0000313" key="8">
    <source>
        <dbReference type="Proteomes" id="UP000199397"/>
    </source>
</evidence>
<dbReference type="InterPro" id="IPR003439">
    <property type="entry name" value="ABC_transporter-like_ATP-bd"/>
</dbReference>
<evidence type="ECO:0000256" key="3">
    <source>
        <dbReference type="ARBA" id="ARBA00022840"/>
    </source>
</evidence>
<evidence type="ECO:0000259" key="6">
    <source>
        <dbReference type="PROSITE" id="PS50893"/>
    </source>
</evidence>
<dbReference type="InterPro" id="IPR003593">
    <property type="entry name" value="AAA+_ATPase"/>
</dbReference>
<dbReference type="PANTHER" id="PTHR42855">
    <property type="entry name" value="ABC TRANSPORTER ATP-BINDING SUBUNIT"/>
    <property type="match status" value="1"/>
</dbReference>
<feature type="domain" description="ABC transporter" evidence="6">
    <location>
        <begin position="19"/>
        <end position="269"/>
    </location>
</feature>
<dbReference type="SMART" id="SM00382">
    <property type="entry name" value="AAA"/>
    <property type="match status" value="2"/>
</dbReference>
<reference evidence="7 8" key="1">
    <citation type="submission" date="2016-10" db="EMBL/GenBank/DDBJ databases">
        <authorList>
            <person name="de Groot N.N."/>
        </authorList>
    </citation>
    <scope>NUCLEOTIDE SEQUENCE [LARGE SCALE GENOMIC DNA]</scope>
    <source>
        <strain evidence="7 8">DSM 21228</strain>
    </source>
</reference>
<dbReference type="Gene3D" id="3.40.50.300">
    <property type="entry name" value="P-loop containing nucleotide triphosphate hydrolases"/>
    <property type="match status" value="2"/>
</dbReference>
<proteinExistence type="inferred from homology"/>
<protein>
    <recommendedName>
        <fullName evidence="5">Probable ATP-binding protein YbiT</fullName>
    </recommendedName>
</protein>
<dbReference type="CDD" id="cd03221">
    <property type="entry name" value="ABCF_EF-3"/>
    <property type="match status" value="2"/>
</dbReference>
<comment type="similarity">
    <text evidence="4">Belongs to the ABC transporter superfamily. ABCF family. YbiT subfamily.</text>
</comment>
<dbReference type="PANTHER" id="PTHR42855:SF2">
    <property type="entry name" value="DRUG RESISTANCE ABC TRANSPORTER,ATP-BINDING PROTEIN"/>
    <property type="match status" value="1"/>
</dbReference>
<dbReference type="SUPFAM" id="SSF52540">
    <property type="entry name" value="P-loop containing nucleoside triphosphate hydrolases"/>
    <property type="match status" value="2"/>
</dbReference>
<keyword evidence="3" id="KW-0067">ATP-binding</keyword>
<keyword evidence="8" id="KW-1185">Reference proteome</keyword>
<dbReference type="InterPro" id="IPR032781">
    <property type="entry name" value="ABC_tran_Xtn"/>
</dbReference>
<dbReference type="InterPro" id="IPR027417">
    <property type="entry name" value="P-loop_NTPase"/>
</dbReference>
<dbReference type="AlphaFoldDB" id="A0A1H4B2Q6"/>
<evidence type="ECO:0000256" key="1">
    <source>
        <dbReference type="ARBA" id="ARBA00022737"/>
    </source>
</evidence>
<dbReference type="PROSITE" id="PS50893">
    <property type="entry name" value="ABC_TRANSPORTER_2"/>
    <property type="match status" value="2"/>
</dbReference>
<dbReference type="Pfam" id="PF00005">
    <property type="entry name" value="ABC_tran"/>
    <property type="match status" value="2"/>
</dbReference>
<dbReference type="GO" id="GO:0016887">
    <property type="term" value="F:ATP hydrolysis activity"/>
    <property type="evidence" value="ECO:0007669"/>
    <property type="project" value="InterPro"/>
</dbReference>
<name>A0A1H4B2Q6_9GAMM</name>
<evidence type="ECO:0000256" key="4">
    <source>
        <dbReference type="ARBA" id="ARBA00061551"/>
    </source>
</evidence>
<keyword evidence="2" id="KW-0547">Nucleotide-binding</keyword>
<evidence type="ECO:0000313" key="7">
    <source>
        <dbReference type="EMBL" id="SEA42430.1"/>
    </source>
</evidence>
<feature type="domain" description="ABC transporter" evidence="6">
    <location>
        <begin position="339"/>
        <end position="556"/>
    </location>
</feature>
<sequence>MLQYPPITPNQISRGFPVLVAANVTIQFGAKPLFDNVSVKFGDGNRYGLIGANGAGKSTFMKILCGLQEPTHGNVSKDPNERMAYLRQDQFGFEDVRVLDVVLMGHAEMWKVMSEKDAIYANPDATEDDYMKAAELEGQFAEMDGYTAESRAGELLLAVGIPIEQHNGPMSQVAPGWKLRVLLCQALFANPDILLLDEPTNNLDINTIRWLEETLNNRDSTMIIISHDRHFLNQVCTHTADLDFGKIQIYPGNYDDFMEASTQARERQANANAKAKERIAELQDFVRRFSANKSKAKQATSRRKLIDKLKPEDIKPSSRQYPWIRFEYDEKERLHRFAVEVENLTFAYEGMEKPLINNFSFTIEAGEKVGIIGENGVGKTTLLKLLEGQLQPQKGSIKWAEKVRISTYEQDHEDEFKSDKSLTEWMADYVRKSGYEGEDAETQNRGTLGRLLFGGDTVKKPVRVLSGGEKGRMIFGRMMLSRTNVMLMDEPTNHLDMESIESLNGALDKYDGTLLFVSHDRVFVGSLATRIFDVKGNGTIVDYRGTYDEYLSSQGLE</sequence>